<dbReference type="EMBL" id="BAAAQD010000011">
    <property type="protein sequence ID" value="GAA1530929.1"/>
    <property type="molecule type" value="Genomic_DNA"/>
</dbReference>
<sequence length="225" mass="24339">MRVLVVEDERRLAQLLARGLTEAGHDTETRFTGPDGLLAAAGGHFDAVVLDVMLPGLDGVAVCQRLRQAGHRVPVLMLTARGEVPDRVAGLDAGADDYLTKPFSFDELLARLRALHRRSADAAAATLTAGDLTLDPASRRVARGGTEIDVSAREFDILALLMARAGQCVTRYQILDEVWDGETDLRSNVIDVYIATLRGKVDKPFGRHAIETLRGAGYRLRPDGG</sequence>
<evidence type="ECO:0000313" key="6">
    <source>
        <dbReference type="EMBL" id="GAA1530929.1"/>
    </source>
</evidence>
<feature type="domain" description="OmpR/PhoB-type" evidence="5">
    <location>
        <begin position="124"/>
        <end position="222"/>
    </location>
</feature>
<evidence type="ECO:0000313" key="7">
    <source>
        <dbReference type="Proteomes" id="UP001501470"/>
    </source>
</evidence>
<dbReference type="Gene3D" id="6.10.250.690">
    <property type="match status" value="1"/>
</dbReference>
<gene>
    <name evidence="6" type="primary">tcrA</name>
    <name evidence="6" type="ORF">GCM10009827_055810</name>
</gene>
<reference evidence="7" key="1">
    <citation type="journal article" date="2019" name="Int. J. Syst. Evol. Microbiol.">
        <title>The Global Catalogue of Microorganisms (GCM) 10K type strain sequencing project: providing services to taxonomists for standard genome sequencing and annotation.</title>
        <authorList>
            <consortium name="The Broad Institute Genomics Platform"/>
            <consortium name="The Broad Institute Genome Sequencing Center for Infectious Disease"/>
            <person name="Wu L."/>
            <person name="Ma J."/>
        </authorList>
    </citation>
    <scope>NUCLEOTIDE SEQUENCE [LARGE SCALE GENOMIC DNA]</scope>
    <source>
        <strain evidence="7">JCM 15933</strain>
    </source>
</reference>
<dbReference type="CDD" id="cd00383">
    <property type="entry name" value="trans_reg_C"/>
    <property type="match status" value="1"/>
</dbReference>
<keyword evidence="7" id="KW-1185">Reference proteome</keyword>
<dbReference type="PROSITE" id="PS51755">
    <property type="entry name" value="OMPR_PHOB"/>
    <property type="match status" value="1"/>
</dbReference>
<feature type="domain" description="Response regulatory" evidence="4">
    <location>
        <begin position="2"/>
        <end position="116"/>
    </location>
</feature>
<keyword evidence="1 3" id="KW-0238">DNA-binding</keyword>
<dbReference type="RefSeq" id="WP_344505116.1">
    <property type="nucleotide sequence ID" value="NZ_BAAAQD010000011.1"/>
</dbReference>
<dbReference type="SMART" id="SM00862">
    <property type="entry name" value="Trans_reg_C"/>
    <property type="match status" value="1"/>
</dbReference>
<name>A0ABP4LSS5_9ACTN</name>
<dbReference type="PROSITE" id="PS50110">
    <property type="entry name" value="RESPONSE_REGULATORY"/>
    <property type="match status" value="1"/>
</dbReference>
<evidence type="ECO:0000256" key="1">
    <source>
        <dbReference type="ARBA" id="ARBA00023125"/>
    </source>
</evidence>
<evidence type="ECO:0000259" key="4">
    <source>
        <dbReference type="PROSITE" id="PS50110"/>
    </source>
</evidence>
<dbReference type="PANTHER" id="PTHR48111:SF28">
    <property type="entry name" value="TRANSCRIPTIONAL REGULATORY PROTEIN TCRX-RELATED"/>
    <property type="match status" value="1"/>
</dbReference>
<feature type="modified residue" description="4-aspartylphosphate" evidence="2">
    <location>
        <position position="51"/>
    </location>
</feature>
<dbReference type="Gene3D" id="3.40.50.2300">
    <property type="match status" value="1"/>
</dbReference>
<accession>A0ABP4LSS5</accession>
<evidence type="ECO:0000256" key="2">
    <source>
        <dbReference type="PROSITE-ProRule" id="PRU00169"/>
    </source>
</evidence>
<feature type="DNA-binding region" description="OmpR/PhoB-type" evidence="3">
    <location>
        <begin position="124"/>
        <end position="222"/>
    </location>
</feature>
<dbReference type="Pfam" id="PF00072">
    <property type="entry name" value="Response_reg"/>
    <property type="match status" value="1"/>
</dbReference>
<dbReference type="InterPro" id="IPR039420">
    <property type="entry name" value="WalR-like"/>
</dbReference>
<dbReference type="Gene3D" id="1.10.10.10">
    <property type="entry name" value="Winged helix-like DNA-binding domain superfamily/Winged helix DNA-binding domain"/>
    <property type="match status" value="1"/>
</dbReference>
<dbReference type="InterPro" id="IPR001789">
    <property type="entry name" value="Sig_transdc_resp-reg_receiver"/>
</dbReference>
<dbReference type="Pfam" id="PF00486">
    <property type="entry name" value="Trans_reg_C"/>
    <property type="match status" value="1"/>
</dbReference>
<evidence type="ECO:0000259" key="5">
    <source>
        <dbReference type="PROSITE" id="PS51755"/>
    </source>
</evidence>
<dbReference type="Proteomes" id="UP001501470">
    <property type="component" value="Unassembled WGS sequence"/>
</dbReference>
<dbReference type="InterPro" id="IPR001867">
    <property type="entry name" value="OmpR/PhoB-type_DNA-bd"/>
</dbReference>
<dbReference type="PANTHER" id="PTHR48111">
    <property type="entry name" value="REGULATOR OF RPOS"/>
    <property type="match status" value="1"/>
</dbReference>
<keyword evidence="2" id="KW-0597">Phosphoprotein</keyword>
<dbReference type="InterPro" id="IPR036388">
    <property type="entry name" value="WH-like_DNA-bd_sf"/>
</dbReference>
<comment type="caution">
    <text evidence="6">The sequence shown here is derived from an EMBL/GenBank/DDBJ whole genome shotgun (WGS) entry which is preliminary data.</text>
</comment>
<organism evidence="6 7">
    <name type="scientific">Dactylosporangium maewongense</name>
    <dbReference type="NCBI Taxonomy" id="634393"/>
    <lineage>
        <taxon>Bacteria</taxon>
        <taxon>Bacillati</taxon>
        <taxon>Actinomycetota</taxon>
        <taxon>Actinomycetes</taxon>
        <taxon>Micromonosporales</taxon>
        <taxon>Micromonosporaceae</taxon>
        <taxon>Dactylosporangium</taxon>
    </lineage>
</organism>
<dbReference type="SUPFAM" id="SSF52172">
    <property type="entry name" value="CheY-like"/>
    <property type="match status" value="1"/>
</dbReference>
<dbReference type="InterPro" id="IPR011006">
    <property type="entry name" value="CheY-like_superfamily"/>
</dbReference>
<protein>
    <submittedName>
        <fullName evidence="6">Two-component system response regulator TcrA</fullName>
    </submittedName>
</protein>
<dbReference type="SMART" id="SM00448">
    <property type="entry name" value="REC"/>
    <property type="match status" value="1"/>
</dbReference>
<proteinExistence type="predicted"/>
<evidence type="ECO:0000256" key="3">
    <source>
        <dbReference type="PROSITE-ProRule" id="PRU01091"/>
    </source>
</evidence>